<evidence type="ECO:0000313" key="1">
    <source>
        <dbReference type="EMBL" id="GGE34667.1"/>
    </source>
</evidence>
<organism evidence="1 2">
    <name type="scientific">Streptococcus himalayensis</name>
    <dbReference type="NCBI Taxonomy" id="1888195"/>
    <lineage>
        <taxon>Bacteria</taxon>
        <taxon>Bacillati</taxon>
        <taxon>Bacillota</taxon>
        <taxon>Bacilli</taxon>
        <taxon>Lactobacillales</taxon>
        <taxon>Streptococcaceae</taxon>
        <taxon>Streptococcus</taxon>
    </lineage>
</organism>
<reference evidence="1" key="2">
    <citation type="submission" date="2020-09" db="EMBL/GenBank/DDBJ databases">
        <authorList>
            <person name="Sun Q."/>
            <person name="Zhou Y."/>
        </authorList>
    </citation>
    <scope>NUCLEOTIDE SEQUENCE</scope>
    <source>
        <strain evidence="1">CGMCC 1.15533</strain>
    </source>
</reference>
<protein>
    <recommendedName>
        <fullName evidence="3">Minor capsid protein</fullName>
    </recommendedName>
</protein>
<sequence>MSIRIKVDLDGVTAKLSEKNFVKARTEMAEQMLTDMNYLVPLSDPYSDGHLRASGHVVEGGHAIEWTPPYARAQFYGTNGIVTFQHYSTPGTGKRWDEKAKAIHMNHWKDIFIKEAGL</sequence>
<reference evidence="1" key="1">
    <citation type="journal article" date="2014" name="Int. J. Syst. Evol. Microbiol.">
        <title>Complete genome sequence of Corynebacterium casei LMG S-19264T (=DSM 44701T), isolated from a smear-ripened cheese.</title>
        <authorList>
            <consortium name="US DOE Joint Genome Institute (JGI-PGF)"/>
            <person name="Walter F."/>
            <person name="Albersmeier A."/>
            <person name="Kalinowski J."/>
            <person name="Ruckert C."/>
        </authorList>
    </citation>
    <scope>NUCLEOTIDE SEQUENCE</scope>
    <source>
        <strain evidence="1">CGMCC 1.15533</strain>
    </source>
</reference>
<keyword evidence="2" id="KW-1185">Reference proteome</keyword>
<dbReference type="Proteomes" id="UP000660801">
    <property type="component" value="Unassembled WGS sequence"/>
</dbReference>
<evidence type="ECO:0000313" key="2">
    <source>
        <dbReference type="Proteomes" id="UP000660801"/>
    </source>
</evidence>
<accession>A0A917A831</accession>
<dbReference type="RefSeq" id="WP_068993265.1">
    <property type="nucleotide sequence ID" value="NZ_BMJN01000026.1"/>
</dbReference>
<name>A0A917A831_9STRE</name>
<evidence type="ECO:0008006" key="3">
    <source>
        <dbReference type="Google" id="ProtNLM"/>
    </source>
</evidence>
<gene>
    <name evidence="1" type="ORF">GCM10011510_14990</name>
</gene>
<comment type="caution">
    <text evidence="1">The sequence shown here is derived from an EMBL/GenBank/DDBJ whole genome shotgun (WGS) entry which is preliminary data.</text>
</comment>
<dbReference type="Pfam" id="PF11114">
    <property type="entry name" value="Minor_capsid_2"/>
    <property type="match status" value="1"/>
</dbReference>
<dbReference type="AlphaFoldDB" id="A0A917A831"/>
<dbReference type="OrthoDB" id="2221953at2"/>
<dbReference type="EMBL" id="BMJN01000026">
    <property type="protein sequence ID" value="GGE34667.1"/>
    <property type="molecule type" value="Genomic_DNA"/>
</dbReference>
<dbReference type="InterPro" id="IPR021080">
    <property type="entry name" value="Minor_capsid_protein"/>
</dbReference>
<proteinExistence type="predicted"/>